<gene>
    <name evidence="1" type="ORF">M2350_001374</name>
</gene>
<dbReference type="Proteomes" id="UP001204798">
    <property type="component" value="Unassembled WGS sequence"/>
</dbReference>
<evidence type="ECO:0008006" key="3">
    <source>
        <dbReference type="Google" id="ProtNLM"/>
    </source>
</evidence>
<comment type="caution">
    <text evidence="1">The sequence shown here is derived from an EMBL/GenBank/DDBJ whole genome shotgun (WGS) entry which is preliminary data.</text>
</comment>
<keyword evidence="2" id="KW-1185">Reference proteome</keyword>
<sequence length="181" mass="21354">MRRYAEEISFWVRSRLLPLIRREGVNRLVFCQPPIDPKSLPQDVQLVAYQEPRYQPSIQRRSWEVSQIWRKEKICAFRFPHLAYVLDGVAEIWLGSAVLRIPSDTLLLIPPNVPIDDDQPHRRFFTAPEKFLTKVVWFLVAPSLVRTHICYSDSSRHFFTPLQFFFAPNIYPFIVSTHGRT</sequence>
<evidence type="ECO:0000313" key="1">
    <source>
        <dbReference type="EMBL" id="MCS3918974.1"/>
    </source>
</evidence>
<accession>A0ABT2EM04</accession>
<dbReference type="RefSeq" id="WP_259095057.1">
    <property type="nucleotide sequence ID" value="NZ_CP130454.1"/>
</dbReference>
<name>A0ABT2EM04_9BACT</name>
<proteinExistence type="predicted"/>
<dbReference type="EMBL" id="JANUCP010000002">
    <property type="protein sequence ID" value="MCS3918974.1"/>
    <property type="molecule type" value="Genomic_DNA"/>
</dbReference>
<organism evidence="1 2">
    <name type="scientific">Candidatus Fervidibacter sacchari</name>
    <dbReference type="NCBI Taxonomy" id="1448929"/>
    <lineage>
        <taxon>Bacteria</taxon>
        <taxon>Candidatus Fervidibacterota</taxon>
        <taxon>Candidatus Fervidibacter</taxon>
    </lineage>
</organism>
<protein>
    <recommendedName>
        <fullName evidence="3">AraC-type transcription regulator ligand-binding domain-containing protein</fullName>
    </recommendedName>
</protein>
<reference evidence="1 2" key="1">
    <citation type="submission" date="2022-08" db="EMBL/GenBank/DDBJ databases">
        <title>Bacterial and archaeal communities from various locations to study Microbial Dark Matter (Phase II).</title>
        <authorList>
            <person name="Stepanauskas R."/>
        </authorList>
    </citation>
    <scope>NUCLEOTIDE SEQUENCE [LARGE SCALE GENOMIC DNA]</scope>
    <source>
        <strain evidence="1 2">PD1</strain>
    </source>
</reference>
<evidence type="ECO:0000313" key="2">
    <source>
        <dbReference type="Proteomes" id="UP001204798"/>
    </source>
</evidence>